<evidence type="ECO:0000259" key="3">
    <source>
        <dbReference type="Pfam" id="PF22933"/>
    </source>
</evidence>
<evidence type="ECO:0008006" key="9">
    <source>
        <dbReference type="Google" id="ProtNLM"/>
    </source>
</evidence>
<evidence type="ECO:0000256" key="2">
    <source>
        <dbReference type="SAM" id="SignalP"/>
    </source>
</evidence>
<evidence type="ECO:0000313" key="7">
    <source>
        <dbReference type="EMBL" id="KAK5578344.1"/>
    </source>
</evidence>
<feature type="domain" description="DUF7034" evidence="4">
    <location>
        <begin position="784"/>
        <end position="904"/>
    </location>
</feature>
<gene>
    <name evidence="7" type="ORF">RB653_008014</name>
</gene>
<dbReference type="Pfam" id="PF23034">
    <property type="entry name" value="DUF7035"/>
    <property type="match status" value="1"/>
</dbReference>
<dbReference type="PANTHER" id="PTHR31378">
    <property type="entry name" value="EGF-LIKE DOMAIN-CONTAINING PROTEIN-RELATED-RELATED"/>
    <property type="match status" value="1"/>
</dbReference>
<feature type="domain" description="DUF7035" evidence="5">
    <location>
        <begin position="646"/>
        <end position="776"/>
    </location>
</feature>
<keyword evidence="8" id="KW-1185">Reference proteome</keyword>
<reference evidence="7 8" key="1">
    <citation type="submission" date="2023-11" db="EMBL/GenBank/DDBJ databases">
        <title>Dfirmibasis_genome.</title>
        <authorList>
            <person name="Edelbroek B."/>
            <person name="Kjellin J."/>
            <person name="Jerlstrom-Hultqvist J."/>
            <person name="Soderbom F."/>
        </authorList>
    </citation>
    <scope>NUCLEOTIDE SEQUENCE [LARGE SCALE GENOMIC DNA]</scope>
    <source>
        <strain evidence="7 8">TNS-C-14</strain>
    </source>
</reference>
<dbReference type="InterPro" id="IPR056645">
    <property type="entry name" value="DUF7743"/>
</dbReference>
<evidence type="ECO:0000259" key="6">
    <source>
        <dbReference type="Pfam" id="PF24893"/>
    </source>
</evidence>
<sequence length="1345" mass="151146">MYRRLALFLFFIFNFYNIYADDPKVLSSKYLVNGSYAYSQNGCSQQVYELIEKNGYEISQDAFYSIISENSTHALLVATYATKLDTTNIYCDLVLNVYDNNITLKSLLPIDCIRPPHPLKTSINGTKFIFSYSSGLGTSLDFKIYGLSKDLKSISCTTIEGPFTCIISAMDTTNHIYKLVLNHDIESTSNSTIFKFKLSDSFSQNTEISLNILGDYHYVTDSKDIIDYQLYPKPPTGSQYIASSIYLKMLGTFSSKRSNIFSSIETISFKVYNFDGNYYNYITSYIESGLVPSHTFRFGTYGSLDLITKTIKISPQSIAYCNNQTIEFFIIDKTTNSSMVQFQCRSNTVSPTTYSNAISYDLTQIFFSSPYGIGSGNEKDYQFKLSSLVSEYTTFINSALLLSTRTTFPPAFPPRNNGSLIDTKPPTLESVEYIQLPNSVIMIRVHIKDDLSGFQIMSFANSFIKISDLVSGDLNDGYYEKRLTIRTFSQMPLMIFDRAGNVFNPNSDFSNPFIGLNYQLPPPPSLINTFQDITTFYFDKNDIDLSSFGSVVTVYLNYENSSPEQVPFFVVTFKGESSLTKNVEYSPMSWDSNKKIFKRKFYLPPRLTTGEVGYQLFLSPISIGMETMYFKFGEVALLRVKSALSDEMPPIVSKAYFNVKNLVLGKDDSMIVKLNLEIDDPINGLKNGTLSIASDFDSITGYQFQFDPSNAINKSPYYGIYEFSFKLTGNCRTQLFSIKSIEMIDRSDHFSSTIDNYFLNPLFKINDLPTLNVTCNNPLDTEPPFLYSLALSRSSIGANSTNRGIIVDLIIKDTGSGVSQKHLPFIYFDDSQSNQFVAQPIVIPENSTLNSVHFRLETTLPYRMGADVGTYISVYGIYDNHLNINGYSSVDLLNNSIPSIIETQLPQTPILESYSSVLMSGSSFFIYGNRLGTDSSIVQVSIDFLDGKGYRIVSYESRIGSAIKVGFVTPYLNEKSFFIKVNVDGNESNELLVIPIPFLESPNSEESLKNYCEGTCGFPERGYCPTDLSGCICNSPFSGKSCLEVSSGTEIKPGEKPDIISNHTNGGETFSYSIEILELVEYSLIGKVVNRVKFDKWTFNNLSTTDLSQYVYSTNFTYNSVVTNINVFIKYFKTHEKLYFANQLLDIAEGTIKYQVEMSNYQFVSRLNSLSLVMRTSISSDKETKCFVKSQGNSSISSDFVQIQVNGVSIYGKLIRLAIIDQKIQQVSNTISQTLEGYNELTAGSYIQINLPYYSKSVTLDPDFSVLLNPSERDRCSDGGSDSKSGLTTSQLAGVIVSCVFGGCVLVFIVSIVLYKKFKYSTIIMNFKEFKRVRFMKKQNEVSMS</sequence>
<dbReference type="EMBL" id="JAVFKY010000003">
    <property type="protein sequence ID" value="KAK5578344.1"/>
    <property type="molecule type" value="Genomic_DNA"/>
</dbReference>
<proteinExistence type="predicted"/>
<organism evidence="7 8">
    <name type="scientific">Dictyostelium firmibasis</name>
    <dbReference type="NCBI Taxonomy" id="79012"/>
    <lineage>
        <taxon>Eukaryota</taxon>
        <taxon>Amoebozoa</taxon>
        <taxon>Evosea</taxon>
        <taxon>Eumycetozoa</taxon>
        <taxon>Dictyostelia</taxon>
        <taxon>Dictyosteliales</taxon>
        <taxon>Dictyosteliaceae</taxon>
        <taxon>Dictyostelium</taxon>
    </lineage>
</organism>
<dbReference type="InterPro" id="IPR055462">
    <property type="entry name" value="DUF7034"/>
</dbReference>
<keyword evidence="1" id="KW-0472">Membrane</keyword>
<feature type="transmembrane region" description="Helical" evidence="1">
    <location>
        <begin position="1292"/>
        <end position="1315"/>
    </location>
</feature>
<dbReference type="Pfam" id="PF24893">
    <property type="entry name" value="DUF7743"/>
    <property type="match status" value="1"/>
</dbReference>
<dbReference type="InterPro" id="IPR055463">
    <property type="entry name" value="DUF7035"/>
</dbReference>
<name>A0AAN7YNW5_9MYCE</name>
<dbReference type="PANTHER" id="PTHR31378:SF29">
    <property type="entry name" value="EGF-LIKE DOMAIN-CONTAINING PROTEIN-RELATED"/>
    <property type="match status" value="1"/>
</dbReference>
<evidence type="ECO:0000313" key="8">
    <source>
        <dbReference type="Proteomes" id="UP001344447"/>
    </source>
</evidence>
<feature type="chain" id="PRO_5043054568" description="EGF-like domain-containing protein" evidence="2">
    <location>
        <begin position="21"/>
        <end position="1345"/>
    </location>
</feature>
<feature type="signal peptide" evidence="2">
    <location>
        <begin position="1"/>
        <end position="20"/>
    </location>
</feature>
<keyword evidence="1" id="KW-0812">Transmembrane</keyword>
<dbReference type="InterPro" id="IPR054484">
    <property type="entry name" value="ComC_SSD"/>
</dbReference>
<feature type="domain" description="DUF7743" evidence="6">
    <location>
        <begin position="421"/>
        <end position="536"/>
    </location>
</feature>
<keyword evidence="2" id="KW-0732">Signal</keyword>
<protein>
    <recommendedName>
        <fullName evidence="9">EGF-like domain-containing protein</fullName>
    </recommendedName>
</protein>
<evidence type="ECO:0000259" key="5">
    <source>
        <dbReference type="Pfam" id="PF23034"/>
    </source>
</evidence>
<dbReference type="Pfam" id="PF22933">
    <property type="entry name" value="ComC_SSD"/>
    <property type="match status" value="1"/>
</dbReference>
<comment type="caution">
    <text evidence="7">The sequence shown here is derived from an EMBL/GenBank/DDBJ whole genome shotgun (WGS) entry which is preliminary data.</text>
</comment>
<dbReference type="Proteomes" id="UP001344447">
    <property type="component" value="Unassembled WGS sequence"/>
</dbReference>
<feature type="domain" description="ComC supersandwich" evidence="3">
    <location>
        <begin position="1071"/>
        <end position="1267"/>
    </location>
</feature>
<accession>A0AAN7YNW5</accession>
<evidence type="ECO:0000259" key="4">
    <source>
        <dbReference type="Pfam" id="PF23033"/>
    </source>
</evidence>
<dbReference type="Pfam" id="PF23033">
    <property type="entry name" value="DUF7034"/>
    <property type="match status" value="1"/>
</dbReference>
<keyword evidence="1" id="KW-1133">Transmembrane helix</keyword>
<evidence type="ECO:0000256" key="1">
    <source>
        <dbReference type="SAM" id="Phobius"/>
    </source>
</evidence>